<accession>A0A8D9CF48</accession>
<name>A0A8D9CF48_9VIRU</name>
<dbReference type="EMBL" id="OU342829">
    <property type="protein sequence ID" value="CAG7580432.1"/>
    <property type="molecule type" value="Genomic_DNA"/>
</dbReference>
<sequence>MSATTDKLVIPAIEDESFDNQFPDDIDMDFSQEDYDIKEIISENFRSKVNKRKIAIVGCVGMGKSTVSTLSASVTAILLASKGVEMSNLSFVVEEKDDEFYESQLERLKYEPQNLFCDTPLPKKKENNVHPFQKFMGSKKW</sequence>
<gene>
    <name evidence="1" type="ORF">SLAVMIC_00412</name>
</gene>
<organism evidence="1">
    <name type="scientific">uncultured marine phage</name>
    <dbReference type="NCBI Taxonomy" id="707152"/>
    <lineage>
        <taxon>Viruses</taxon>
        <taxon>environmental samples</taxon>
    </lineage>
</organism>
<proteinExistence type="predicted"/>
<evidence type="ECO:0000313" key="1">
    <source>
        <dbReference type="EMBL" id="CAG7580432.1"/>
    </source>
</evidence>
<reference evidence="1" key="1">
    <citation type="submission" date="2021-06" db="EMBL/GenBank/DDBJ databases">
        <authorList>
            <person name="Gannon L."/>
            <person name="Redgwell R T."/>
            <person name="Michniewski S."/>
            <person name="Harrison D C."/>
            <person name="Millard A."/>
        </authorList>
    </citation>
    <scope>NUCLEOTIDE SEQUENCE</scope>
</reference>
<protein>
    <submittedName>
        <fullName evidence="1">Uncharacterized protein</fullName>
    </submittedName>
</protein>